<accession>A0A4Z2JCT3</accession>
<proteinExistence type="predicted"/>
<gene>
    <name evidence="1" type="ORF">EYF80_001771</name>
</gene>
<comment type="caution">
    <text evidence="1">The sequence shown here is derived from an EMBL/GenBank/DDBJ whole genome shotgun (WGS) entry which is preliminary data.</text>
</comment>
<evidence type="ECO:0000313" key="1">
    <source>
        <dbReference type="EMBL" id="TNN87807.1"/>
    </source>
</evidence>
<keyword evidence="2" id="KW-1185">Reference proteome</keyword>
<sequence length="85" mass="9180">MTQSDSSEAAVSWVSYITESAGLFPIATLTEVKGHVPPIYPTNHLLLLRYCRVATDCPNTPPLATDRAAAPMNLNLCEGVVYLTT</sequence>
<evidence type="ECO:0000313" key="2">
    <source>
        <dbReference type="Proteomes" id="UP000314294"/>
    </source>
</evidence>
<reference evidence="1 2" key="1">
    <citation type="submission" date="2019-03" db="EMBL/GenBank/DDBJ databases">
        <title>First draft genome of Liparis tanakae, snailfish: a comprehensive survey of snailfish specific genes.</title>
        <authorList>
            <person name="Kim W."/>
            <person name="Song I."/>
            <person name="Jeong J.-H."/>
            <person name="Kim D."/>
            <person name="Kim S."/>
            <person name="Ryu S."/>
            <person name="Song J.Y."/>
            <person name="Lee S.K."/>
        </authorList>
    </citation>
    <scope>NUCLEOTIDE SEQUENCE [LARGE SCALE GENOMIC DNA]</scope>
    <source>
        <tissue evidence="1">Muscle</tissue>
    </source>
</reference>
<name>A0A4Z2JCT3_9TELE</name>
<dbReference type="EMBL" id="SRLO01000008">
    <property type="protein sequence ID" value="TNN87807.1"/>
    <property type="molecule type" value="Genomic_DNA"/>
</dbReference>
<dbReference type="AlphaFoldDB" id="A0A4Z2JCT3"/>
<dbReference type="Proteomes" id="UP000314294">
    <property type="component" value="Unassembled WGS sequence"/>
</dbReference>
<organism evidence="1 2">
    <name type="scientific">Liparis tanakae</name>
    <name type="common">Tanaka's snailfish</name>
    <dbReference type="NCBI Taxonomy" id="230148"/>
    <lineage>
        <taxon>Eukaryota</taxon>
        <taxon>Metazoa</taxon>
        <taxon>Chordata</taxon>
        <taxon>Craniata</taxon>
        <taxon>Vertebrata</taxon>
        <taxon>Euteleostomi</taxon>
        <taxon>Actinopterygii</taxon>
        <taxon>Neopterygii</taxon>
        <taxon>Teleostei</taxon>
        <taxon>Neoteleostei</taxon>
        <taxon>Acanthomorphata</taxon>
        <taxon>Eupercaria</taxon>
        <taxon>Perciformes</taxon>
        <taxon>Cottioidei</taxon>
        <taxon>Cottales</taxon>
        <taxon>Liparidae</taxon>
        <taxon>Liparis</taxon>
    </lineage>
</organism>
<protein>
    <submittedName>
        <fullName evidence="1">Uncharacterized protein</fullName>
    </submittedName>
</protein>